<evidence type="ECO:0000256" key="1">
    <source>
        <dbReference type="ARBA" id="ARBA00022801"/>
    </source>
</evidence>
<dbReference type="EC" id="3.1.4.58" evidence="2"/>
<dbReference type="NCBIfam" id="TIGR02258">
    <property type="entry name" value="2_5_ligase"/>
    <property type="match status" value="1"/>
</dbReference>
<dbReference type="eggNOG" id="COG1514">
    <property type="taxonomic scope" value="Bacteria"/>
</dbReference>
<feature type="active site" description="Proton donor" evidence="2">
    <location>
        <position position="19"/>
    </location>
</feature>
<accession>W8SMZ3</accession>
<dbReference type="HOGENOM" id="CLU_081251_0_0_5"/>
<dbReference type="PATRIC" id="fig|1294273.3.peg.1483"/>
<dbReference type="InterPro" id="IPR004175">
    <property type="entry name" value="RNA_CPDase"/>
</dbReference>
<name>W8SMZ3_9RHOB</name>
<feature type="short sequence motif" description="HXTX 2" evidence="2">
    <location>
        <begin position="102"/>
        <end position="105"/>
    </location>
</feature>
<gene>
    <name evidence="3" type="ORF">roselon_01507</name>
</gene>
<comment type="similarity">
    <text evidence="2">Belongs to the 2H phosphoesterase superfamily. ThpR family.</text>
</comment>
<keyword evidence="4" id="KW-1185">Reference proteome</keyword>
<keyword evidence="1 2" id="KW-0378">Hydrolase</keyword>
<dbReference type="EMBL" id="CP004372">
    <property type="protein sequence ID" value="AHM03890.1"/>
    <property type="molecule type" value="Genomic_DNA"/>
</dbReference>
<sequence length="165" mass="18008">MRLQEGFSFGKPVPEENLHLTLAFLGDVSETELADIDMALGGLGWPSFDVAFEGLDSFTEMDRGLIFAAVRHSDALDGLQAKITRLVRAAGIALPRRRFRPHVTLIRANRRPRGMDRDRIAAQLGARAEMPGFRAEAVVLYGSTLTPGGAIHEALARYPLADPLA</sequence>
<comment type="function">
    <text evidence="2">Hydrolyzes RNA 2',3'-cyclic phosphodiester to an RNA 2'-phosphomonoester.</text>
</comment>
<dbReference type="Proteomes" id="UP000019593">
    <property type="component" value="Chromosome"/>
</dbReference>
<evidence type="ECO:0000256" key="2">
    <source>
        <dbReference type="HAMAP-Rule" id="MF_01940"/>
    </source>
</evidence>
<evidence type="ECO:0000313" key="4">
    <source>
        <dbReference type="Proteomes" id="UP000019593"/>
    </source>
</evidence>
<dbReference type="GO" id="GO:0008664">
    <property type="term" value="F:RNA 2',3'-cyclic 3'-phosphodiesterase activity"/>
    <property type="evidence" value="ECO:0007669"/>
    <property type="project" value="UniProtKB-EC"/>
</dbReference>
<feature type="active site" description="Proton acceptor" evidence="2">
    <location>
        <position position="102"/>
    </location>
</feature>
<dbReference type="AlphaFoldDB" id="W8SMZ3"/>
<dbReference type="InterPro" id="IPR009097">
    <property type="entry name" value="Cyclic_Pdiesterase"/>
</dbReference>
<dbReference type="Pfam" id="PF13563">
    <property type="entry name" value="2_5_RNA_ligase2"/>
    <property type="match status" value="1"/>
</dbReference>
<dbReference type="STRING" id="1294273.roselon_01507"/>
<dbReference type="KEGG" id="red:roselon_01507"/>
<organism evidence="3 4">
    <name type="scientific">Roseicyclus elongatus DSM 19469</name>
    <dbReference type="NCBI Taxonomy" id="1294273"/>
    <lineage>
        <taxon>Bacteria</taxon>
        <taxon>Pseudomonadati</taxon>
        <taxon>Pseudomonadota</taxon>
        <taxon>Alphaproteobacteria</taxon>
        <taxon>Rhodobacterales</taxon>
        <taxon>Roseobacteraceae</taxon>
        <taxon>Roseicyclus</taxon>
    </lineage>
</organism>
<keyword evidence="3" id="KW-0436">Ligase</keyword>
<dbReference type="PANTHER" id="PTHR35561">
    <property type="entry name" value="RNA 2',3'-CYCLIC PHOSPHODIESTERASE"/>
    <property type="match status" value="1"/>
</dbReference>
<protein>
    <recommendedName>
        <fullName evidence="2">RNA 2',3'-cyclic phosphodiesterase</fullName>
        <shortName evidence="2">RNA 2',3'-CPDase</shortName>
        <ecNumber evidence="2">3.1.4.58</ecNumber>
    </recommendedName>
</protein>
<dbReference type="GO" id="GO:0004113">
    <property type="term" value="F:2',3'-cyclic-nucleotide 3'-phosphodiesterase activity"/>
    <property type="evidence" value="ECO:0007669"/>
    <property type="project" value="InterPro"/>
</dbReference>
<proteinExistence type="inferred from homology"/>
<reference evidence="3 4" key="1">
    <citation type="submission" date="2013-03" db="EMBL/GenBank/DDBJ databases">
        <authorList>
            <person name="Fiebig A."/>
            <person name="Goeker M."/>
            <person name="Klenk H.-P.P."/>
        </authorList>
    </citation>
    <scope>NUCLEOTIDE SEQUENCE [LARGE SCALE GENOMIC DNA]</scope>
    <source>
        <strain evidence="4">DSM 19469</strain>
    </source>
</reference>
<dbReference type="SUPFAM" id="SSF55144">
    <property type="entry name" value="LigT-like"/>
    <property type="match status" value="1"/>
</dbReference>
<dbReference type="HAMAP" id="MF_01940">
    <property type="entry name" value="RNA_CPDase"/>
    <property type="match status" value="1"/>
</dbReference>
<dbReference type="PANTHER" id="PTHR35561:SF1">
    <property type="entry name" value="RNA 2',3'-CYCLIC PHOSPHODIESTERASE"/>
    <property type="match status" value="1"/>
</dbReference>
<evidence type="ECO:0000313" key="3">
    <source>
        <dbReference type="EMBL" id="AHM03890.1"/>
    </source>
</evidence>
<dbReference type="Gene3D" id="3.90.1140.10">
    <property type="entry name" value="Cyclic phosphodiesterase"/>
    <property type="match status" value="1"/>
</dbReference>
<feature type="short sequence motif" description="HXTX 1" evidence="2">
    <location>
        <begin position="19"/>
        <end position="22"/>
    </location>
</feature>
<comment type="catalytic activity">
    <reaction evidence="2">
        <text>a 3'-end 2',3'-cyclophospho-ribonucleotide-RNA + H2O = a 3'-end 2'-phospho-ribonucleotide-RNA + H(+)</text>
        <dbReference type="Rhea" id="RHEA:11828"/>
        <dbReference type="Rhea" id="RHEA-COMP:10464"/>
        <dbReference type="Rhea" id="RHEA-COMP:17353"/>
        <dbReference type="ChEBI" id="CHEBI:15377"/>
        <dbReference type="ChEBI" id="CHEBI:15378"/>
        <dbReference type="ChEBI" id="CHEBI:83064"/>
        <dbReference type="ChEBI" id="CHEBI:173113"/>
        <dbReference type="EC" id="3.1.4.58"/>
    </reaction>
</comment>
<dbReference type="GO" id="GO:0016874">
    <property type="term" value="F:ligase activity"/>
    <property type="evidence" value="ECO:0007669"/>
    <property type="project" value="UniProtKB-KW"/>
</dbReference>